<dbReference type="AlphaFoldDB" id="A9H2M0"/>
<evidence type="ECO:0000313" key="2">
    <source>
        <dbReference type="Proteomes" id="UP000001176"/>
    </source>
</evidence>
<gene>
    <name evidence="1" type="ordered locus">GDI0227</name>
</gene>
<keyword evidence="2" id="KW-1185">Reference proteome</keyword>
<dbReference type="KEGG" id="gdi:GDI0227"/>
<dbReference type="Proteomes" id="UP000001176">
    <property type="component" value="Chromosome"/>
</dbReference>
<accession>A9H2M0</accession>
<reference evidence="1 2" key="1">
    <citation type="journal article" date="2009" name="BMC Genomics">
        <title>Complete genome sequence of the sugarcane nitrogen-fixing endophyte Gluconacetobacter diazotrophicus Pal5.</title>
        <authorList>
            <person name="Bertalan M."/>
            <person name="Albano R."/>
            <person name="Padua V."/>
            <person name="Rouws L."/>
            <person name="Rojas C."/>
            <person name="Hemerly A."/>
            <person name="Teixeira K."/>
            <person name="Schwab S."/>
            <person name="Araujo J."/>
            <person name="Oliveira A."/>
            <person name="Franca L."/>
            <person name="Magalhaes V."/>
            <person name="Alqueres S."/>
            <person name="Cardoso A."/>
            <person name="Almeida W."/>
            <person name="Loureiro M.M."/>
            <person name="Nogueira E."/>
            <person name="Cidade D."/>
            <person name="Oliveira D."/>
            <person name="Simao T."/>
            <person name="Macedo J."/>
            <person name="Valadao A."/>
            <person name="Dreschsel M."/>
            <person name="Freitas F."/>
            <person name="Vidal M."/>
            <person name="Guedes H."/>
            <person name="Rodrigues E."/>
            <person name="Meneses C."/>
            <person name="Brioso P."/>
            <person name="Pozzer L."/>
            <person name="Figueiredo D."/>
            <person name="Montano H."/>
            <person name="Junior J."/>
            <person name="Filho G."/>
            <person name="Flores V."/>
            <person name="Ferreira B."/>
            <person name="Branco A."/>
            <person name="Gonzalez P."/>
            <person name="Guillobel H."/>
            <person name="Lemos M."/>
            <person name="Seibel L."/>
            <person name="Macedo J."/>
            <person name="Alves-Ferreira M."/>
            <person name="Sachetto-Martins G."/>
            <person name="Coelho A."/>
            <person name="Santos E."/>
            <person name="Amaral G."/>
            <person name="Neves A."/>
            <person name="Pacheco A.B."/>
            <person name="Carvalho D."/>
            <person name="Lery L."/>
            <person name="Bisch P."/>
            <person name="Rossle S.C."/>
            <person name="Urmenyi T."/>
            <person name="Kruger W.V."/>
            <person name="Martins O."/>
            <person name="Baldani J.I."/>
            <person name="Ferreira P.C."/>
        </authorList>
    </citation>
    <scope>NUCLEOTIDE SEQUENCE [LARGE SCALE GENOMIC DNA]</scope>
    <source>
        <strain evidence="2">ATCC 49037 / DSM 5601 / CCUG 37298 / CIP 103539 / LMG 7603 / PAl5</strain>
    </source>
</reference>
<sequence>MAMPLAGLRASLPRVRGPVIRVPAPPCLKLEIHDRNRTEST</sequence>
<name>A9H2M0_GLUDA</name>
<evidence type="ECO:0000313" key="1">
    <source>
        <dbReference type="EMBL" id="CAP54170.1"/>
    </source>
</evidence>
<organism evidence="1 2">
    <name type="scientific">Gluconacetobacter diazotrophicus (strain ATCC 49037 / DSM 5601 / CCUG 37298 / CIP 103539 / LMG 7603 / PAl5)</name>
    <dbReference type="NCBI Taxonomy" id="272568"/>
    <lineage>
        <taxon>Bacteria</taxon>
        <taxon>Pseudomonadati</taxon>
        <taxon>Pseudomonadota</taxon>
        <taxon>Alphaproteobacteria</taxon>
        <taxon>Acetobacterales</taxon>
        <taxon>Acetobacteraceae</taxon>
        <taxon>Gluconacetobacter</taxon>
    </lineage>
</organism>
<dbReference type="EMBL" id="AM889285">
    <property type="protein sequence ID" value="CAP54170.1"/>
    <property type="molecule type" value="Genomic_DNA"/>
</dbReference>
<proteinExistence type="predicted"/>
<protein>
    <submittedName>
        <fullName evidence="1">Uncharacterized protein</fullName>
    </submittedName>
</protein>